<gene>
    <name evidence="5" type="ORF">NCTC10181_00357</name>
</gene>
<dbReference type="AlphaFoldDB" id="A0A449B1N0"/>
<dbReference type="KEGG" id="mcit:NCTC10181_00357"/>
<accession>A0A449B1N0</accession>
<keyword evidence="1 3" id="KW-0820">tRNA-binding</keyword>
<sequence length="191" mass="21165">MILVHKLSNQFKNCTLLSIDTRVKITQKITIENYLFLFDDQGNVGSINVFDDEDILSASEKRFFSLNEHLSNKVKAKATQANLKINDSKKFVYVEILKREVHPKSEKLFVLTLSDGQKEFQVVTNTLDSTEGKVVLVALPGSITALGAEILEGKMLDVTSSGMLVGYSSLGFAQEGLVFGSLENIGKEFQI</sequence>
<dbReference type="Gene3D" id="2.40.50.140">
    <property type="entry name" value="Nucleic acid-binding proteins"/>
    <property type="match status" value="1"/>
</dbReference>
<dbReference type="OrthoDB" id="398650at2"/>
<keyword evidence="5" id="KW-0436">Ligase</keyword>
<evidence type="ECO:0000313" key="5">
    <source>
        <dbReference type="EMBL" id="VEU74508.1"/>
    </source>
</evidence>
<evidence type="ECO:0000256" key="3">
    <source>
        <dbReference type="PROSITE-ProRule" id="PRU00209"/>
    </source>
</evidence>
<dbReference type="Gene3D" id="3.30.1940.10">
    <property type="entry name" value="YtpR-like"/>
    <property type="match status" value="1"/>
</dbReference>
<name>A0A449B1N0_9BACT</name>
<feature type="domain" description="TRNA-binding" evidence="4">
    <location>
        <begin position="85"/>
        <end position="191"/>
    </location>
</feature>
<dbReference type="EC" id="6.1.1.20" evidence="5"/>
<evidence type="ECO:0000256" key="2">
    <source>
        <dbReference type="ARBA" id="ARBA00022884"/>
    </source>
</evidence>
<dbReference type="PROSITE" id="PS50886">
    <property type="entry name" value="TRBD"/>
    <property type="match status" value="1"/>
</dbReference>
<dbReference type="InterPro" id="IPR002547">
    <property type="entry name" value="tRNA-bd_dom"/>
</dbReference>
<keyword evidence="5" id="KW-0030">Aminoacyl-tRNA synthetase</keyword>
<dbReference type="GO" id="GO:0000049">
    <property type="term" value="F:tRNA binding"/>
    <property type="evidence" value="ECO:0007669"/>
    <property type="project" value="UniProtKB-UniRule"/>
</dbReference>
<dbReference type="Pfam" id="PF01588">
    <property type="entry name" value="tRNA_bind"/>
    <property type="match status" value="1"/>
</dbReference>
<dbReference type="RefSeq" id="WP_129725327.1">
    <property type="nucleotide sequence ID" value="NZ_LR215036.1"/>
</dbReference>
<dbReference type="InterPro" id="IPR012340">
    <property type="entry name" value="NA-bd_OB-fold"/>
</dbReference>
<evidence type="ECO:0000313" key="6">
    <source>
        <dbReference type="Proteomes" id="UP000290985"/>
    </source>
</evidence>
<evidence type="ECO:0000259" key="4">
    <source>
        <dbReference type="PROSITE" id="PS50886"/>
    </source>
</evidence>
<dbReference type="GO" id="GO:0004826">
    <property type="term" value="F:phenylalanine-tRNA ligase activity"/>
    <property type="evidence" value="ECO:0007669"/>
    <property type="project" value="UniProtKB-EC"/>
</dbReference>
<dbReference type="InterPro" id="IPR037154">
    <property type="entry name" value="YtpR-like_sf"/>
</dbReference>
<dbReference type="SUPFAM" id="SSF50249">
    <property type="entry name" value="Nucleic acid-binding proteins"/>
    <property type="match status" value="1"/>
</dbReference>
<organism evidence="5 6">
    <name type="scientific">Mycoplasmopsis citelli</name>
    <dbReference type="NCBI Taxonomy" id="171281"/>
    <lineage>
        <taxon>Bacteria</taxon>
        <taxon>Bacillati</taxon>
        <taxon>Mycoplasmatota</taxon>
        <taxon>Mycoplasmoidales</taxon>
        <taxon>Metamycoplasmataceae</taxon>
        <taxon>Mycoplasmopsis</taxon>
    </lineage>
</organism>
<dbReference type="EMBL" id="LR215036">
    <property type="protein sequence ID" value="VEU74508.1"/>
    <property type="molecule type" value="Genomic_DNA"/>
</dbReference>
<reference evidence="5 6" key="1">
    <citation type="submission" date="2019-01" db="EMBL/GenBank/DDBJ databases">
        <authorList>
            <consortium name="Pathogen Informatics"/>
        </authorList>
    </citation>
    <scope>NUCLEOTIDE SEQUENCE [LARGE SCALE GENOMIC DNA]</scope>
    <source>
        <strain evidence="5 6">NCTC10181</strain>
    </source>
</reference>
<dbReference type="Proteomes" id="UP000290985">
    <property type="component" value="Chromosome"/>
</dbReference>
<keyword evidence="2 3" id="KW-0694">RNA-binding</keyword>
<dbReference type="NCBIfam" id="NF045867">
    <property type="entry name" value="PheT_Nterm_rel"/>
    <property type="match status" value="1"/>
</dbReference>
<keyword evidence="6" id="KW-1185">Reference proteome</keyword>
<proteinExistence type="predicted"/>
<evidence type="ECO:0000256" key="1">
    <source>
        <dbReference type="ARBA" id="ARBA00022555"/>
    </source>
</evidence>
<protein>
    <submittedName>
        <fullName evidence="5">Phenylalanyl-tRNA synthetase subunit beta</fullName>
        <ecNumber evidence="5">6.1.1.20</ecNumber>
    </submittedName>
</protein>